<gene>
    <name evidence="2" type="ORF">NW755_006474</name>
</gene>
<evidence type="ECO:0000313" key="2">
    <source>
        <dbReference type="EMBL" id="KAJ4188972.1"/>
    </source>
</evidence>
<dbReference type="OrthoDB" id="2727348at2759"/>
<dbReference type="AlphaFoldDB" id="A0A9W8R9T1"/>
<protein>
    <submittedName>
        <fullName evidence="2">Uncharacterized protein</fullName>
    </submittedName>
</protein>
<evidence type="ECO:0000313" key="3">
    <source>
        <dbReference type="Proteomes" id="UP001152087"/>
    </source>
</evidence>
<reference evidence="2" key="1">
    <citation type="submission" date="2022-09" db="EMBL/GenBank/DDBJ databases">
        <title>Fusarium specimens isolated from Avocado Roots.</title>
        <authorList>
            <person name="Stajich J."/>
            <person name="Roper C."/>
            <person name="Heimlech-Rivalta G."/>
        </authorList>
    </citation>
    <scope>NUCLEOTIDE SEQUENCE</scope>
    <source>
        <strain evidence="2">A02</strain>
    </source>
</reference>
<accession>A0A9W8R9T1</accession>
<dbReference type="Pfam" id="PF06355">
    <property type="entry name" value="Aegerolysin"/>
    <property type="match status" value="1"/>
</dbReference>
<proteinExistence type="inferred from homology"/>
<name>A0A9W8R9T1_9HYPO</name>
<dbReference type="InterPro" id="IPR009413">
    <property type="entry name" value="Aegerolysin-typ"/>
</dbReference>
<sequence>MGWNQWALLRFANKTYDDTLKLKFPNKGDHWGWPFEDTKDTSTRNKIEYSTIEEKDIEPQTTYAYGQTGKQNEWAGMEGTVDIYTKATAGTKEQKIARIYYSCPWSGSNKFSISDTASGWKVDQWGADYNGDALGSITIEVRRT</sequence>
<dbReference type="EMBL" id="JAOQAV010000014">
    <property type="protein sequence ID" value="KAJ4188972.1"/>
    <property type="molecule type" value="Genomic_DNA"/>
</dbReference>
<keyword evidence="3" id="KW-1185">Reference proteome</keyword>
<evidence type="ECO:0000256" key="1">
    <source>
        <dbReference type="ARBA" id="ARBA00010795"/>
    </source>
</evidence>
<dbReference type="Proteomes" id="UP001152087">
    <property type="component" value="Unassembled WGS sequence"/>
</dbReference>
<comment type="caution">
    <text evidence="2">The sequence shown here is derived from an EMBL/GenBank/DDBJ whole genome shotgun (WGS) entry which is preliminary data.</text>
</comment>
<dbReference type="GO" id="GO:0019836">
    <property type="term" value="P:symbiont-mediated hemolysis of host erythrocyte"/>
    <property type="evidence" value="ECO:0007669"/>
    <property type="project" value="InterPro"/>
</dbReference>
<organism evidence="2 3">
    <name type="scientific">Fusarium falciforme</name>
    <dbReference type="NCBI Taxonomy" id="195108"/>
    <lineage>
        <taxon>Eukaryota</taxon>
        <taxon>Fungi</taxon>
        <taxon>Dikarya</taxon>
        <taxon>Ascomycota</taxon>
        <taxon>Pezizomycotina</taxon>
        <taxon>Sordariomycetes</taxon>
        <taxon>Hypocreomycetidae</taxon>
        <taxon>Hypocreales</taxon>
        <taxon>Nectriaceae</taxon>
        <taxon>Fusarium</taxon>
        <taxon>Fusarium solani species complex</taxon>
    </lineage>
</organism>
<comment type="similarity">
    <text evidence="1">Belongs to the aegerolysin family.</text>
</comment>
<dbReference type="Gene3D" id="2.60.270.50">
    <property type="match status" value="1"/>
</dbReference>